<feature type="transmembrane region" description="Helical" evidence="6">
    <location>
        <begin position="74"/>
        <end position="91"/>
    </location>
</feature>
<name>A0ABS4E373_9HYPH</name>
<feature type="transmembrane region" description="Helical" evidence="6">
    <location>
        <begin position="149"/>
        <end position="176"/>
    </location>
</feature>
<dbReference type="Proteomes" id="UP000759443">
    <property type="component" value="Unassembled WGS sequence"/>
</dbReference>
<evidence type="ECO:0000313" key="8">
    <source>
        <dbReference type="Proteomes" id="UP000759443"/>
    </source>
</evidence>
<evidence type="ECO:0000313" key="7">
    <source>
        <dbReference type="EMBL" id="MBP1852401.1"/>
    </source>
</evidence>
<dbReference type="RefSeq" id="WP_209947240.1">
    <property type="nucleotide sequence ID" value="NZ_JAGGJU010000011.1"/>
</dbReference>
<keyword evidence="8" id="KW-1185">Reference proteome</keyword>
<feature type="transmembrane region" description="Helical" evidence="6">
    <location>
        <begin position="12"/>
        <end position="34"/>
    </location>
</feature>
<evidence type="ECO:0000256" key="2">
    <source>
        <dbReference type="ARBA" id="ARBA00022475"/>
    </source>
</evidence>
<dbReference type="PANTHER" id="PTHR30086">
    <property type="entry name" value="ARGININE EXPORTER PROTEIN ARGO"/>
    <property type="match status" value="1"/>
</dbReference>
<accession>A0ABS4E373</accession>
<dbReference type="EMBL" id="JAGGJU010000011">
    <property type="protein sequence ID" value="MBP1852401.1"/>
    <property type="molecule type" value="Genomic_DNA"/>
</dbReference>
<comment type="subcellular location">
    <subcellularLocation>
        <location evidence="1">Cell membrane</location>
        <topology evidence="1">Multi-pass membrane protein</topology>
    </subcellularLocation>
</comment>
<evidence type="ECO:0000256" key="4">
    <source>
        <dbReference type="ARBA" id="ARBA00022989"/>
    </source>
</evidence>
<feature type="transmembrane region" description="Helical" evidence="6">
    <location>
        <begin position="188"/>
        <end position="205"/>
    </location>
</feature>
<dbReference type="Pfam" id="PF01810">
    <property type="entry name" value="LysE"/>
    <property type="match status" value="1"/>
</dbReference>
<proteinExistence type="predicted"/>
<gene>
    <name evidence="7" type="ORF">J2Z17_003858</name>
</gene>
<organism evidence="7 8">
    <name type="scientific">Rhizobium halophytocola</name>
    <dbReference type="NCBI Taxonomy" id="735519"/>
    <lineage>
        <taxon>Bacteria</taxon>
        <taxon>Pseudomonadati</taxon>
        <taxon>Pseudomonadota</taxon>
        <taxon>Alphaproteobacteria</taxon>
        <taxon>Hyphomicrobiales</taxon>
        <taxon>Rhizobiaceae</taxon>
        <taxon>Rhizobium/Agrobacterium group</taxon>
        <taxon>Rhizobium</taxon>
    </lineage>
</organism>
<evidence type="ECO:0000256" key="6">
    <source>
        <dbReference type="SAM" id="Phobius"/>
    </source>
</evidence>
<dbReference type="InterPro" id="IPR001123">
    <property type="entry name" value="LeuE-type"/>
</dbReference>
<keyword evidence="3 6" id="KW-0812">Transmembrane</keyword>
<comment type="caution">
    <text evidence="7">The sequence shown here is derived from an EMBL/GenBank/DDBJ whole genome shotgun (WGS) entry which is preliminary data.</text>
</comment>
<keyword evidence="2" id="KW-1003">Cell membrane</keyword>
<keyword evidence="4 6" id="KW-1133">Transmembrane helix</keyword>
<protein>
    <submittedName>
        <fullName evidence="7">Threonine/homoserine/homoserine lactone efflux protein</fullName>
    </submittedName>
</protein>
<dbReference type="PANTHER" id="PTHR30086:SF20">
    <property type="entry name" value="ARGININE EXPORTER PROTEIN ARGO-RELATED"/>
    <property type="match status" value="1"/>
</dbReference>
<sequence length="209" mass="22024">MIAEYLPKLLLAWSIQLGGILSPGPSVMLILGIATTRGRLPAVTTSLGVACGSIVLSTATVVGLAVVLADLAHAMTVVRIVGALYLVWLSYKAFKRAVQPFPQMAAGQSEGALWRTALGGFFLQVTNPKAIFFWLAIAGVGGIGDAPLLVTLLFIAGAFLNSLMGHAAYALLLSAVPVRALFIRFHKWVDGALGCFFAFAGYTLLMSRS</sequence>
<evidence type="ECO:0000256" key="5">
    <source>
        <dbReference type="ARBA" id="ARBA00023136"/>
    </source>
</evidence>
<keyword evidence="5 6" id="KW-0472">Membrane</keyword>
<evidence type="ECO:0000256" key="1">
    <source>
        <dbReference type="ARBA" id="ARBA00004651"/>
    </source>
</evidence>
<evidence type="ECO:0000256" key="3">
    <source>
        <dbReference type="ARBA" id="ARBA00022692"/>
    </source>
</evidence>
<reference evidence="7 8" key="1">
    <citation type="submission" date="2021-03" db="EMBL/GenBank/DDBJ databases">
        <title>Genomic Encyclopedia of Type Strains, Phase IV (KMG-IV): sequencing the most valuable type-strain genomes for metagenomic binning, comparative biology and taxonomic classification.</title>
        <authorList>
            <person name="Goeker M."/>
        </authorList>
    </citation>
    <scope>NUCLEOTIDE SEQUENCE [LARGE SCALE GENOMIC DNA]</scope>
    <source>
        <strain evidence="7 8">DSM 21600</strain>
    </source>
</reference>
<feature type="transmembrane region" description="Helical" evidence="6">
    <location>
        <begin position="46"/>
        <end position="68"/>
    </location>
</feature>